<protein>
    <submittedName>
        <fullName evidence="1">Uncharacterized protein</fullName>
    </submittedName>
</protein>
<proteinExistence type="predicted"/>
<gene>
    <name evidence="1" type="ORF">MRB53_032641</name>
</gene>
<reference evidence="1 2" key="1">
    <citation type="journal article" date="2022" name="Hortic Res">
        <title>A haplotype resolved chromosomal level avocado genome allows analysis of novel avocado genes.</title>
        <authorList>
            <person name="Nath O."/>
            <person name="Fletcher S.J."/>
            <person name="Hayward A."/>
            <person name="Shaw L.M."/>
            <person name="Masouleh A.K."/>
            <person name="Furtado A."/>
            <person name="Henry R.J."/>
            <person name="Mitter N."/>
        </authorList>
    </citation>
    <scope>NUCLEOTIDE SEQUENCE [LARGE SCALE GENOMIC DNA]</scope>
    <source>
        <strain evidence="2">cv. Hass</strain>
    </source>
</reference>
<comment type="caution">
    <text evidence="1">The sequence shown here is derived from an EMBL/GenBank/DDBJ whole genome shotgun (WGS) entry which is preliminary data.</text>
</comment>
<sequence length="85" mass="9103">MLLLFNVALLESTLFGLGIFPSPSPFPLMLPRGGSRCDGEAAMGTEALRWGTVLASEREILRGGSVAMGRRGDGFSIRARSILCF</sequence>
<dbReference type="EMBL" id="CM056819">
    <property type="protein sequence ID" value="KAJ8624111.1"/>
    <property type="molecule type" value="Genomic_DNA"/>
</dbReference>
<name>A0ACC2KTB8_PERAE</name>
<evidence type="ECO:0000313" key="2">
    <source>
        <dbReference type="Proteomes" id="UP001234297"/>
    </source>
</evidence>
<accession>A0ACC2KTB8</accession>
<evidence type="ECO:0000313" key="1">
    <source>
        <dbReference type="EMBL" id="KAJ8624111.1"/>
    </source>
</evidence>
<organism evidence="1 2">
    <name type="scientific">Persea americana</name>
    <name type="common">Avocado</name>
    <dbReference type="NCBI Taxonomy" id="3435"/>
    <lineage>
        <taxon>Eukaryota</taxon>
        <taxon>Viridiplantae</taxon>
        <taxon>Streptophyta</taxon>
        <taxon>Embryophyta</taxon>
        <taxon>Tracheophyta</taxon>
        <taxon>Spermatophyta</taxon>
        <taxon>Magnoliopsida</taxon>
        <taxon>Magnoliidae</taxon>
        <taxon>Laurales</taxon>
        <taxon>Lauraceae</taxon>
        <taxon>Persea</taxon>
    </lineage>
</organism>
<keyword evidence="2" id="KW-1185">Reference proteome</keyword>
<dbReference type="Proteomes" id="UP001234297">
    <property type="component" value="Chromosome 11"/>
</dbReference>